<keyword evidence="3 5" id="KW-0326">Glycosidase</keyword>
<dbReference type="AlphaFoldDB" id="A0A142JK36"/>
<dbReference type="GO" id="GO:0005975">
    <property type="term" value="P:carbohydrate metabolic process"/>
    <property type="evidence" value="ECO:0007669"/>
    <property type="project" value="InterPro"/>
</dbReference>
<keyword evidence="3" id="KW-0119">Carbohydrate metabolism</keyword>
<dbReference type="PANTHER" id="PTHR10357">
    <property type="entry name" value="ALPHA-AMYLASE FAMILY MEMBER"/>
    <property type="match status" value="1"/>
</dbReference>
<dbReference type="EMBL" id="CP014844">
    <property type="protein sequence ID" value="AMR78448.1"/>
    <property type="molecule type" value="Genomic_DNA"/>
</dbReference>
<evidence type="ECO:0000259" key="4">
    <source>
        <dbReference type="SMART" id="SM00642"/>
    </source>
</evidence>
<gene>
    <name evidence="5" type="ORF">A2G96_12275</name>
</gene>
<feature type="domain" description="Glycosyl hydrolase family 13 catalytic" evidence="4">
    <location>
        <begin position="13"/>
        <end position="412"/>
    </location>
</feature>
<proteinExistence type="inferred from homology"/>
<evidence type="ECO:0000256" key="1">
    <source>
        <dbReference type="ARBA" id="ARBA00008061"/>
    </source>
</evidence>
<dbReference type="SMART" id="SM00642">
    <property type="entry name" value="Aamy"/>
    <property type="match status" value="1"/>
</dbReference>
<dbReference type="Gene3D" id="3.20.20.80">
    <property type="entry name" value="Glycosidases"/>
    <property type="match status" value="1"/>
</dbReference>
<dbReference type="Pfam" id="PF00128">
    <property type="entry name" value="Alpha-amylase"/>
    <property type="match status" value="2"/>
</dbReference>
<dbReference type="CDD" id="cd11334">
    <property type="entry name" value="AmyAc_TreS"/>
    <property type="match status" value="1"/>
</dbReference>
<dbReference type="EC" id="3.2.1.1" evidence="3"/>
<evidence type="ECO:0000256" key="2">
    <source>
        <dbReference type="RuleBase" id="RU003615"/>
    </source>
</evidence>
<reference evidence="5 6" key="1">
    <citation type="submission" date="2016-03" db="EMBL/GenBank/DDBJ databases">
        <title>Complete genome sequence of a novel chlorpyrifos degrading bacterium, Cupriavidus nantongensis sp. X1.</title>
        <authorList>
            <person name="Fang L."/>
        </authorList>
    </citation>
    <scope>NUCLEOTIDE SEQUENCE [LARGE SCALE GENOMIC DNA]</scope>
    <source>
        <strain evidence="5 6">X1</strain>
    </source>
</reference>
<keyword evidence="6" id="KW-1185">Reference proteome</keyword>
<dbReference type="Proteomes" id="UP000075238">
    <property type="component" value="Chromosome 1"/>
</dbReference>
<comment type="catalytic activity">
    <reaction evidence="3">
        <text>Endohydrolysis of (1-&gt;4)-alpha-D-glucosidic linkages in polysaccharides containing three or more (1-&gt;4)-alpha-linked D-glucose units.</text>
        <dbReference type="EC" id="3.2.1.1"/>
    </reaction>
</comment>
<evidence type="ECO:0000313" key="6">
    <source>
        <dbReference type="Proteomes" id="UP000075238"/>
    </source>
</evidence>
<dbReference type="InterPro" id="IPR045857">
    <property type="entry name" value="O16G_dom_2"/>
</dbReference>
<organism evidence="5 6">
    <name type="scientific">Cupriavidus nantongensis</name>
    <dbReference type="NCBI Taxonomy" id="1796606"/>
    <lineage>
        <taxon>Bacteria</taxon>
        <taxon>Pseudomonadati</taxon>
        <taxon>Pseudomonadota</taxon>
        <taxon>Betaproteobacteria</taxon>
        <taxon>Burkholderiales</taxon>
        <taxon>Burkholderiaceae</taxon>
        <taxon>Cupriavidus</taxon>
    </lineage>
</organism>
<dbReference type="GO" id="GO:0043169">
    <property type="term" value="F:cation binding"/>
    <property type="evidence" value="ECO:0007669"/>
    <property type="project" value="InterPro"/>
</dbReference>
<dbReference type="STRING" id="1796606.A2G96_12275"/>
<dbReference type="GO" id="GO:0004556">
    <property type="term" value="F:alpha-amylase activity"/>
    <property type="evidence" value="ECO:0007669"/>
    <property type="project" value="UniProtKB-UniRule"/>
</dbReference>
<accession>A0A142JK36</accession>
<evidence type="ECO:0000256" key="3">
    <source>
        <dbReference type="RuleBase" id="RU361134"/>
    </source>
</evidence>
<keyword evidence="3" id="KW-0378">Hydrolase</keyword>
<dbReference type="InterPro" id="IPR006046">
    <property type="entry name" value="Alpha_amylase"/>
</dbReference>
<evidence type="ECO:0000313" key="5">
    <source>
        <dbReference type="EMBL" id="AMR78448.1"/>
    </source>
</evidence>
<dbReference type="KEGG" id="cnan:A2G96_12275"/>
<dbReference type="InterPro" id="IPR006047">
    <property type="entry name" value="GH13_cat_dom"/>
</dbReference>
<comment type="similarity">
    <text evidence="1 2">Belongs to the glycosyl hydrolase 13 family.</text>
</comment>
<dbReference type="PRINTS" id="PR00110">
    <property type="entry name" value="ALPHAAMYLASE"/>
</dbReference>
<sequence length="540" mass="61191">MNALWYRNAIVYQVDVSVYQDSNGDGWGDIPGLTARLPYLRGLGITCLWISPFYRSPMRDGGYDVVDHINVDARFGTLEDVVKLLEKAEELGIRVVIDLVAQHTSDQHPWFLAARKDRDSPYRDYYVWADQPEQTAAKPIFPTVEDDVWTWDDAAGQYYRHVFYRHEPDLNLANPAVRREIEDIMSFWLRLGVSGFRVDAASHMIELARAAPDGGDGFWLMDELRRHASLRRADAVLLGEVDVPPQQYAHYFGDGHRLTMLSNFWLNNHLFLALARRQAEPIERALREQPAPPALAQYAVWVRNHDELDLERLSEAERDEVMRCFAPEARMRIYNRGIRRRLPPMLDGDVQRIAQVQALLFSLPGTPILRYGEEIGMGEDLSLEERHAVRTAMQWSDEENGGFSTAAPDALQVPVIRDGPLRFATTNVNAQLLQPDSLLARVGRMLRTRVGMPEIGYGRWSILATDCRAVLALRYALDGRTTVTLVNLGAEAVECRIGELSGVALCDVFADRGYAPSPPGAACFALGGYGYRWMRRCEDR</sequence>
<dbReference type="InterPro" id="IPR017853">
    <property type="entry name" value="GH"/>
</dbReference>
<dbReference type="Gene3D" id="3.90.400.10">
    <property type="entry name" value="Oligo-1,6-glucosidase, Domain 2"/>
    <property type="match status" value="1"/>
</dbReference>
<dbReference type="RefSeq" id="WP_062799526.1">
    <property type="nucleotide sequence ID" value="NZ_CP014844.1"/>
</dbReference>
<protein>
    <recommendedName>
        <fullName evidence="3">Alpha-amylase</fullName>
        <ecNumber evidence="3">3.2.1.1</ecNumber>
    </recommendedName>
</protein>
<dbReference type="OrthoDB" id="9805159at2"/>
<dbReference type="SUPFAM" id="SSF51445">
    <property type="entry name" value="(Trans)glycosidases"/>
    <property type="match status" value="1"/>
</dbReference>
<dbReference type="PANTHER" id="PTHR10357:SF219">
    <property type="entry name" value="MALTOSE ALPHA-D-GLUCOSYLTRANSFERASE"/>
    <property type="match status" value="1"/>
</dbReference>
<name>A0A142JK36_9BURK</name>